<feature type="region of interest" description="Disordered" evidence="1">
    <location>
        <begin position="198"/>
        <end position="218"/>
    </location>
</feature>
<dbReference type="AlphaFoldDB" id="N9AGH4"/>
<dbReference type="EMBL" id="APPQ01000032">
    <property type="protein sequence ID" value="ENV43153.1"/>
    <property type="molecule type" value="Genomic_DNA"/>
</dbReference>
<proteinExistence type="predicted"/>
<evidence type="ECO:0000313" key="2">
    <source>
        <dbReference type="EMBL" id="ENV43153.1"/>
    </source>
</evidence>
<accession>N9AGH4</accession>
<evidence type="ECO:0000256" key="1">
    <source>
        <dbReference type="SAM" id="MobiDB-lite"/>
    </source>
</evidence>
<evidence type="ECO:0000313" key="3">
    <source>
        <dbReference type="Proteomes" id="UP000018440"/>
    </source>
</evidence>
<reference evidence="2 3" key="1">
    <citation type="submission" date="2013-02" db="EMBL/GenBank/DDBJ databases">
        <title>The Genome Sequence of Acinetobacter schindleri CIP 107287.</title>
        <authorList>
            <consortium name="The Broad Institute Genome Sequencing Platform"/>
            <consortium name="The Broad Institute Genome Sequencing Center for Infectious Disease"/>
            <person name="Cerqueira G."/>
            <person name="Feldgarden M."/>
            <person name="Courvalin P."/>
            <person name="Perichon B."/>
            <person name="Grillot-Courvalin C."/>
            <person name="Clermont D."/>
            <person name="Rocha E."/>
            <person name="Yoon E.-J."/>
            <person name="Nemec A."/>
            <person name="Walker B."/>
            <person name="Young S.K."/>
            <person name="Zeng Q."/>
            <person name="Gargeya S."/>
            <person name="Fitzgerald M."/>
            <person name="Haas B."/>
            <person name="Abouelleil A."/>
            <person name="Alvarado L."/>
            <person name="Arachchi H.M."/>
            <person name="Berlin A.M."/>
            <person name="Chapman S.B."/>
            <person name="Dewar J."/>
            <person name="Goldberg J."/>
            <person name="Griggs A."/>
            <person name="Gujja S."/>
            <person name="Hansen M."/>
            <person name="Howarth C."/>
            <person name="Imamovic A."/>
            <person name="Larimer J."/>
            <person name="McCowan C."/>
            <person name="Murphy C."/>
            <person name="Neiman D."/>
            <person name="Pearson M."/>
            <person name="Priest M."/>
            <person name="Roberts A."/>
            <person name="Saif S."/>
            <person name="Shea T."/>
            <person name="Sisk P."/>
            <person name="Sykes S."/>
            <person name="Wortman J."/>
            <person name="Nusbaum C."/>
            <person name="Birren B."/>
        </authorList>
    </citation>
    <scope>NUCLEOTIDE SEQUENCE [LARGE SCALE GENOMIC DNA]</scope>
    <source>
        <strain evidence="2 3">CIP 107287</strain>
    </source>
</reference>
<sequence>MNMIGHAYLNYEKVDLAPFKAFYTGLAKINKQRIEENIRLEDFTKSSERNVLIDLMQKNELKRTKTELPLVHYLFSLFNVSTENKLIALKWAVFNIQSFESIAQTENITENNFNEITSKYKTTICDICRCFRLANHDKNKIYKTLTSIPSDLQELINQLDSIIGKNKERLKRSLPSLSEEDINRLSVIKNAYNFIVTQQKRQRTHSSQTRKSSKPIDQPTYRHKKVSLDDEVLLFTTFRSNEDTYDIEDQEQSTLQDHGFNFDEKEKYSLAFQKIKLMAQAQHHQKNNLMSKSNPRVYDLLTAQLIMQRILEKATDSPIHSLLLFSVLSLTHYKDIVSFSNKPCESNRTKKLYLNKFECYFKQSFDVSTFKSNHIKLKEHKLNTTNSYAIPLPQSYFSTLIQLKKWDMGDIESEVNEYLRTIGQDLTFNLTVENLPRLISDITLNELGYELESKLLAGMSIKHYVSCNYFSSTVVDLLDSYEQTLKLVTSTFDTQYIHNLSSSISFGSQQSPDVALAQAFFNELDRCVRQAADPFSCLNHYSIWLWHICMIITSARPSHSFPPNLDYIDFEMQIMGVADKEQRYASTIGRCIPFNDFLKAEIQHYLAFLNKFKTLMQILYPSEYIQPIQDVLNGQAPILLFQDKHKLRPFGLSDLQHIYENLDLQKNWTRHFCRYFFAQFCDEDIIKSIFGHDENMQGLFDKYSSFKPTNLSQIRNAQDKLVAILNLKGMSNLNEVTFI</sequence>
<name>N9AGH4_9GAMM</name>
<dbReference type="PATRIC" id="fig|1217988.3.peg.2780"/>
<comment type="caution">
    <text evidence="2">The sequence shown here is derived from an EMBL/GenBank/DDBJ whole genome shotgun (WGS) entry which is preliminary data.</text>
</comment>
<feature type="compositionally biased region" description="Polar residues" evidence="1">
    <location>
        <begin position="198"/>
        <end position="210"/>
    </location>
</feature>
<protein>
    <submittedName>
        <fullName evidence="2">Uncharacterized protein</fullName>
    </submittedName>
</protein>
<dbReference type="HOGENOM" id="CLU_018856_0_0_6"/>
<dbReference type="RefSeq" id="WP_004895800.1">
    <property type="nucleotide sequence ID" value="NZ_KB849579.1"/>
</dbReference>
<dbReference type="Proteomes" id="UP000018440">
    <property type="component" value="Unassembled WGS sequence"/>
</dbReference>
<organism evidence="2 3">
    <name type="scientific">Acinetobacter schindleri CIP 107287</name>
    <dbReference type="NCBI Taxonomy" id="1217988"/>
    <lineage>
        <taxon>Bacteria</taxon>
        <taxon>Pseudomonadati</taxon>
        <taxon>Pseudomonadota</taxon>
        <taxon>Gammaproteobacteria</taxon>
        <taxon>Moraxellales</taxon>
        <taxon>Moraxellaceae</taxon>
        <taxon>Acinetobacter</taxon>
    </lineage>
</organism>
<gene>
    <name evidence="2" type="ORF">F955_02896</name>
</gene>